<dbReference type="KEGG" id="ppnm:LV28_02705"/>
<evidence type="ECO:0000313" key="4">
    <source>
        <dbReference type="Proteomes" id="UP000361468"/>
    </source>
</evidence>
<evidence type="ECO:0000313" key="2">
    <source>
        <dbReference type="EMBL" id="VVE62665.1"/>
    </source>
</evidence>
<proteinExistence type="predicted"/>
<dbReference type="EMBL" id="UGSG01000001">
    <property type="protein sequence ID" value="SUA74863.1"/>
    <property type="molecule type" value="Genomic_DNA"/>
</dbReference>
<name>A0A378YDS5_9BURK</name>
<reference evidence="1 3" key="1">
    <citation type="submission" date="2018-06" db="EMBL/GenBank/DDBJ databases">
        <authorList>
            <consortium name="Pathogen Informatics"/>
            <person name="Doyle S."/>
        </authorList>
    </citation>
    <scope>NUCLEOTIDE SEQUENCE [LARGE SCALE GENOMIC DNA]</scope>
    <source>
        <strain evidence="1 3">NCTC13160</strain>
    </source>
</reference>
<protein>
    <submittedName>
        <fullName evidence="2">Lactate dehydrogenase</fullName>
    </submittedName>
</protein>
<sequence>MTAINALSRSVTLASAEIASRAASASAADAPPVATGPSASTWVTLTTAPPLANWPTYTQPVANGATLYWQTPPSDPLSLLMSGNASTHALGNRLDSLGRKLLDVIAGGATAYSQSVLRSSTVVAPSADALAVQRTQLQTDADNRFALTIKTASGAQVSVRLGSSDDGLSAEVAVTKGTLTDAERDQLGKLADAFQRAVDGLAKQPPVVDFGALTGFDTALLSSVDLSATLGANGTSAQTIAFHADATQRNVHVDGASGRFEVNVDLQSMQAVGSPKAQAAALDAWLARFDIARTRGNGDASLMQMFKGAFTGLNGHYPPAPALPRIALSSADKSVLSGLADFSASISQTTSASNPLRPSEVDGFDYRISQHTDIGGKDTLNRTVAQQAEATLTASYHRSLWAGVPLNLTTDPKSQNYEYVKVRDSANTDIQVGYRDGLPVRAAVHRSADQSTEVQRFEMARLVSDVITPQAMSQRSDLTTLLASVLRNDVAHPAPPAGSDDAEVDDAARAEIRRRTALEIDPARLGSASS</sequence>
<dbReference type="RefSeq" id="WP_023595895.1">
    <property type="nucleotide sequence ID" value="NZ_CABPSO010000002.1"/>
</dbReference>
<evidence type="ECO:0000313" key="1">
    <source>
        <dbReference type="EMBL" id="SUA74863.1"/>
    </source>
</evidence>
<evidence type="ECO:0000313" key="3">
    <source>
        <dbReference type="Proteomes" id="UP000254573"/>
    </source>
</evidence>
<dbReference type="AlphaFoldDB" id="A0A378YDS5"/>
<dbReference type="OrthoDB" id="5941093at2"/>
<accession>A0A378YDS5</accession>
<gene>
    <name evidence="1" type="ORF">NCTC13160_00537</name>
    <name evidence="2" type="ORF">PPN31119_00932</name>
</gene>
<keyword evidence="4" id="KW-1185">Reference proteome</keyword>
<organism evidence="1 3">
    <name type="scientific">Pandoraea pnomenusa</name>
    <dbReference type="NCBI Taxonomy" id="93220"/>
    <lineage>
        <taxon>Bacteria</taxon>
        <taxon>Pseudomonadati</taxon>
        <taxon>Pseudomonadota</taxon>
        <taxon>Betaproteobacteria</taxon>
        <taxon>Burkholderiales</taxon>
        <taxon>Burkholderiaceae</taxon>
        <taxon>Pandoraea</taxon>
    </lineage>
</organism>
<dbReference type="Proteomes" id="UP000254573">
    <property type="component" value="Unassembled WGS sequence"/>
</dbReference>
<reference evidence="2 4" key="2">
    <citation type="submission" date="2019-08" db="EMBL/GenBank/DDBJ databases">
        <authorList>
            <person name="Peeters C."/>
        </authorList>
    </citation>
    <scope>NUCLEOTIDE SEQUENCE [LARGE SCALE GENOMIC DNA]</scope>
    <source>
        <strain evidence="2 4">LMG 31119</strain>
    </source>
</reference>
<dbReference type="KEGG" id="ppno:DA70_03610"/>
<dbReference type="EMBL" id="CABPSO010000002">
    <property type="protein sequence ID" value="VVE62665.1"/>
    <property type="molecule type" value="Genomic_DNA"/>
</dbReference>
<dbReference type="Proteomes" id="UP000361468">
    <property type="component" value="Unassembled WGS sequence"/>
</dbReference>